<dbReference type="RefSeq" id="XP_024743532.1">
    <property type="nucleotide sequence ID" value="XM_024870398.1"/>
</dbReference>
<reference evidence="2 3" key="1">
    <citation type="submission" date="2016-04" db="EMBL/GenBank/DDBJ databases">
        <title>A degradative enzymes factory behind the ericoid mycorrhizal symbiosis.</title>
        <authorList>
            <consortium name="DOE Joint Genome Institute"/>
            <person name="Martino E."/>
            <person name="Morin E."/>
            <person name="Grelet G."/>
            <person name="Kuo A."/>
            <person name="Kohler A."/>
            <person name="Daghino S."/>
            <person name="Barry K."/>
            <person name="Choi C."/>
            <person name="Cichocki N."/>
            <person name="Clum A."/>
            <person name="Copeland A."/>
            <person name="Hainaut M."/>
            <person name="Haridas S."/>
            <person name="Labutti K."/>
            <person name="Lindquist E."/>
            <person name="Lipzen A."/>
            <person name="Khouja H.-R."/>
            <person name="Murat C."/>
            <person name="Ohm R."/>
            <person name="Olson A."/>
            <person name="Spatafora J."/>
            <person name="Veneault-Fourrey C."/>
            <person name="Henrissat B."/>
            <person name="Grigoriev I."/>
            <person name="Martin F."/>
            <person name="Perotto S."/>
        </authorList>
    </citation>
    <scope>NUCLEOTIDE SEQUENCE [LARGE SCALE GENOMIC DNA]</scope>
    <source>
        <strain evidence="2 3">E</strain>
    </source>
</reference>
<evidence type="ECO:0000313" key="2">
    <source>
        <dbReference type="EMBL" id="PMD66628.1"/>
    </source>
</evidence>
<proteinExistence type="predicted"/>
<evidence type="ECO:0000256" key="1">
    <source>
        <dbReference type="SAM" id="SignalP"/>
    </source>
</evidence>
<sequence length="139" mass="15231">MWPLTVSRMSLINLLLSLHTPVQGVVSQSLGFYPFQLRRSKPFAHHFLKPQAVLKKKSTWDQYRVTSQATSRAILQGLTLNLGDGSWGGGVHEPCGRWSGAVLFVGKRTWISNCLKLSSHVALGCDDVSPDEEAGPSGQ</sequence>
<protein>
    <recommendedName>
        <fullName evidence="4">Secreted protein</fullName>
    </recommendedName>
</protein>
<dbReference type="GeneID" id="36578480"/>
<organism evidence="2 3">
    <name type="scientific">Hyaloscypha bicolor E</name>
    <dbReference type="NCBI Taxonomy" id="1095630"/>
    <lineage>
        <taxon>Eukaryota</taxon>
        <taxon>Fungi</taxon>
        <taxon>Dikarya</taxon>
        <taxon>Ascomycota</taxon>
        <taxon>Pezizomycotina</taxon>
        <taxon>Leotiomycetes</taxon>
        <taxon>Helotiales</taxon>
        <taxon>Hyaloscyphaceae</taxon>
        <taxon>Hyaloscypha</taxon>
        <taxon>Hyaloscypha bicolor</taxon>
    </lineage>
</organism>
<evidence type="ECO:0008006" key="4">
    <source>
        <dbReference type="Google" id="ProtNLM"/>
    </source>
</evidence>
<dbReference type="InParanoid" id="A0A2J6TUI9"/>
<dbReference type="EMBL" id="KZ613743">
    <property type="protein sequence ID" value="PMD66628.1"/>
    <property type="molecule type" value="Genomic_DNA"/>
</dbReference>
<gene>
    <name evidence="2" type="ORF">K444DRAFT_122641</name>
</gene>
<feature type="signal peptide" evidence="1">
    <location>
        <begin position="1"/>
        <end position="24"/>
    </location>
</feature>
<accession>A0A2J6TUI9</accession>
<keyword evidence="1" id="KW-0732">Signal</keyword>
<dbReference type="AlphaFoldDB" id="A0A2J6TUI9"/>
<name>A0A2J6TUI9_9HELO</name>
<keyword evidence="3" id="KW-1185">Reference proteome</keyword>
<feature type="chain" id="PRO_5014471241" description="Secreted protein" evidence="1">
    <location>
        <begin position="25"/>
        <end position="139"/>
    </location>
</feature>
<evidence type="ECO:0000313" key="3">
    <source>
        <dbReference type="Proteomes" id="UP000235371"/>
    </source>
</evidence>
<dbReference type="Proteomes" id="UP000235371">
    <property type="component" value="Unassembled WGS sequence"/>
</dbReference>